<comment type="caution">
    <text evidence="4">The sequence shown here is derived from an EMBL/GenBank/DDBJ whole genome shotgun (WGS) entry which is preliminary data.</text>
</comment>
<proteinExistence type="predicted"/>
<feature type="domain" description="Response regulatory" evidence="3">
    <location>
        <begin position="7"/>
        <end position="124"/>
    </location>
</feature>
<sequence>MSVEPIQILAVDDSPSMRKMVAFTLQEAGFHVIEAVDGEDALEKAQQHSSIALVLADQNMPRLDGLGLTRQLRNLPSYSQTPILILTTESSDEMKQAGRAAGATGWLVKPFDPVRLVDVIRRVTTPAEPSAT</sequence>
<protein>
    <submittedName>
        <fullName evidence="4">Response regulator</fullName>
    </submittedName>
</protein>
<keyword evidence="1 2" id="KW-0597">Phosphoprotein</keyword>
<gene>
    <name evidence="4" type="ORF">E9531_12945</name>
</gene>
<evidence type="ECO:0000313" key="4">
    <source>
        <dbReference type="EMBL" id="THT98990.1"/>
    </source>
</evidence>
<dbReference type="RefSeq" id="WP_136574197.1">
    <property type="nucleotide sequence ID" value="NZ_STFG01000016.1"/>
</dbReference>
<dbReference type="AlphaFoldDB" id="A0A4S8EXG5"/>
<dbReference type="InterPro" id="IPR011006">
    <property type="entry name" value="CheY-like_superfamily"/>
</dbReference>
<dbReference type="InterPro" id="IPR050595">
    <property type="entry name" value="Bact_response_regulator"/>
</dbReference>
<evidence type="ECO:0000256" key="2">
    <source>
        <dbReference type="PROSITE-ProRule" id="PRU00169"/>
    </source>
</evidence>
<reference evidence="4 5" key="1">
    <citation type="journal article" date="2015" name="Antonie Van Leeuwenhoek">
        <title>Lampropedia puyangensis sp. nov., isolated from symptomatic bark of Populus ? euramericana canker and emended description of Lampropedia hyalina (Ehrenberg 1832) Lee et al. 2004.</title>
        <authorList>
            <person name="Li Y."/>
            <person name="Wang T."/>
            <person name="Piao C.G."/>
            <person name="Wang L.F."/>
            <person name="Tian G.Z."/>
            <person name="Zhu T.H."/>
            <person name="Guo M.W."/>
        </authorList>
    </citation>
    <scope>NUCLEOTIDE SEQUENCE [LARGE SCALE GENOMIC DNA]</scope>
    <source>
        <strain evidence="4 5">2-bin</strain>
    </source>
</reference>
<dbReference type="CDD" id="cd17562">
    <property type="entry name" value="REC_CheY4-like"/>
    <property type="match status" value="1"/>
</dbReference>
<evidence type="ECO:0000259" key="3">
    <source>
        <dbReference type="PROSITE" id="PS50110"/>
    </source>
</evidence>
<evidence type="ECO:0000256" key="1">
    <source>
        <dbReference type="ARBA" id="ARBA00022553"/>
    </source>
</evidence>
<dbReference type="Proteomes" id="UP000308917">
    <property type="component" value="Unassembled WGS sequence"/>
</dbReference>
<dbReference type="SMART" id="SM00448">
    <property type="entry name" value="REC"/>
    <property type="match status" value="1"/>
</dbReference>
<name>A0A4S8EXG5_9BURK</name>
<dbReference type="InterPro" id="IPR001789">
    <property type="entry name" value="Sig_transdc_resp-reg_receiver"/>
</dbReference>
<dbReference type="Gene3D" id="3.40.50.2300">
    <property type="match status" value="1"/>
</dbReference>
<evidence type="ECO:0000313" key="5">
    <source>
        <dbReference type="Proteomes" id="UP000308917"/>
    </source>
</evidence>
<dbReference type="GO" id="GO:0000160">
    <property type="term" value="P:phosphorelay signal transduction system"/>
    <property type="evidence" value="ECO:0007669"/>
    <property type="project" value="InterPro"/>
</dbReference>
<dbReference type="OrthoDB" id="9801101at2"/>
<accession>A0A4S8EXG5</accession>
<dbReference type="SUPFAM" id="SSF52172">
    <property type="entry name" value="CheY-like"/>
    <property type="match status" value="1"/>
</dbReference>
<organism evidence="4 5">
    <name type="scientific">Lampropedia puyangensis</name>
    <dbReference type="NCBI Taxonomy" id="1330072"/>
    <lineage>
        <taxon>Bacteria</taxon>
        <taxon>Pseudomonadati</taxon>
        <taxon>Pseudomonadota</taxon>
        <taxon>Betaproteobacteria</taxon>
        <taxon>Burkholderiales</taxon>
        <taxon>Comamonadaceae</taxon>
        <taxon>Lampropedia</taxon>
    </lineage>
</organism>
<dbReference type="PROSITE" id="PS50110">
    <property type="entry name" value="RESPONSE_REGULATORY"/>
    <property type="match status" value="1"/>
</dbReference>
<dbReference type="PANTHER" id="PTHR44591">
    <property type="entry name" value="STRESS RESPONSE REGULATOR PROTEIN 1"/>
    <property type="match status" value="1"/>
</dbReference>
<dbReference type="EMBL" id="STFG01000016">
    <property type="protein sequence ID" value="THT98990.1"/>
    <property type="molecule type" value="Genomic_DNA"/>
</dbReference>
<dbReference type="Pfam" id="PF00072">
    <property type="entry name" value="Response_reg"/>
    <property type="match status" value="1"/>
</dbReference>
<feature type="modified residue" description="4-aspartylphosphate" evidence="2">
    <location>
        <position position="57"/>
    </location>
</feature>
<keyword evidence="5" id="KW-1185">Reference proteome</keyword>
<dbReference type="PANTHER" id="PTHR44591:SF25">
    <property type="entry name" value="CHEMOTAXIS TWO-COMPONENT RESPONSE REGULATOR"/>
    <property type="match status" value="1"/>
</dbReference>